<organism evidence="2">
    <name type="scientific">Ooceraea biroi</name>
    <name type="common">Clonal raider ant</name>
    <name type="synonym">Cerapachys biroi</name>
    <dbReference type="NCBI Taxonomy" id="2015173"/>
    <lineage>
        <taxon>Eukaryota</taxon>
        <taxon>Metazoa</taxon>
        <taxon>Ecdysozoa</taxon>
        <taxon>Arthropoda</taxon>
        <taxon>Hexapoda</taxon>
        <taxon>Insecta</taxon>
        <taxon>Pterygota</taxon>
        <taxon>Neoptera</taxon>
        <taxon>Endopterygota</taxon>
        <taxon>Hymenoptera</taxon>
        <taxon>Apocrita</taxon>
        <taxon>Aculeata</taxon>
        <taxon>Formicoidea</taxon>
        <taxon>Formicidae</taxon>
        <taxon>Dorylinae</taxon>
        <taxon>Ooceraea</taxon>
    </lineage>
</organism>
<feature type="region of interest" description="Disordered" evidence="1">
    <location>
        <begin position="39"/>
        <end position="63"/>
    </location>
</feature>
<dbReference type="Proteomes" id="UP000279307">
    <property type="component" value="Chromosome 8"/>
</dbReference>
<reference evidence="2" key="1">
    <citation type="journal article" date="2018" name="Genome Res.">
        <title>The genomic architecture and molecular evolution of ant odorant receptors.</title>
        <authorList>
            <person name="McKenzie S.K."/>
            <person name="Kronauer D.J.C."/>
        </authorList>
    </citation>
    <scope>NUCLEOTIDE SEQUENCE [LARGE SCALE GENOMIC DNA]</scope>
    <source>
        <strain evidence="2">Clonal line C1</strain>
    </source>
</reference>
<protein>
    <submittedName>
        <fullName evidence="2">Uncharacterized protein</fullName>
    </submittedName>
</protein>
<dbReference type="EMBL" id="QOIP01000008">
    <property type="protein sequence ID" value="RLU19897.1"/>
    <property type="molecule type" value="Genomic_DNA"/>
</dbReference>
<evidence type="ECO:0000256" key="1">
    <source>
        <dbReference type="SAM" id="MobiDB-lite"/>
    </source>
</evidence>
<comment type="caution">
    <text evidence="2">The sequence shown here is derived from an EMBL/GenBank/DDBJ whole genome shotgun (WGS) entry which is preliminary data.</text>
</comment>
<accession>A0A3L8DHK1</accession>
<sequence>MTSEAGTSSLFDTSPSNKLPHTIEFIELLLEQCHGQASHNATRLDQENCKSDDPPRRDRDDDDFSLVTVTSASLRESTGSTFTGSVYANWEEKFASRALQRRGRVFSYRRRKTRISDGIFAAPAGVCPHRVTSSIIRRNSGDSRLVFVWPQKASRGRLSNILAPLLRGILIGLLFVDALHLWPGEFLPTSLPSNIPLTLPPVKCNVIEPLWFDNN</sequence>
<gene>
    <name evidence="2" type="ORF">DMN91_008456</name>
</gene>
<evidence type="ECO:0000313" key="2">
    <source>
        <dbReference type="EMBL" id="RLU19897.1"/>
    </source>
</evidence>
<dbReference type="AlphaFoldDB" id="A0A3L8DHK1"/>
<proteinExistence type="predicted"/>
<reference evidence="2" key="2">
    <citation type="submission" date="2018-07" db="EMBL/GenBank/DDBJ databases">
        <authorList>
            <person name="Mckenzie S.K."/>
            <person name="Kronauer D.J.C."/>
        </authorList>
    </citation>
    <scope>NUCLEOTIDE SEQUENCE</scope>
    <source>
        <strain evidence="2">Clonal line C1</strain>
    </source>
</reference>
<name>A0A3L8DHK1_OOCBI</name>
<feature type="compositionally biased region" description="Basic and acidic residues" evidence="1">
    <location>
        <begin position="42"/>
        <end position="59"/>
    </location>
</feature>